<keyword evidence="1" id="KW-0732">Signal</keyword>
<dbReference type="PANTHER" id="PTHR14949:SF52">
    <property type="entry name" value="VON WILLEBRAND FACTOR D AND EGF DOMAIN-CONTAINING PROTEIN"/>
    <property type="match status" value="1"/>
</dbReference>
<dbReference type="Proteomes" id="UP000694393">
    <property type="component" value="Unplaced"/>
</dbReference>
<evidence type="ECO:0000256" key="2">
    <source>
        <dbReference type="ARBA" id="ARBA00023157"/>
    </source>
</evidence>
<dbReference type="Pfam" id="PF26129">
    <property type="entry name" value="Vwde"/>
    <property type="match status" value="1"/>
</dbReference>
<name>A0A8C8R829_9SAUR</name>
<dbReference type="SMART" id="SM00216">
    <property type="entry name" value="VWD"/>
    <property type="match status" value="1"/>
</dbReference>
<dbReference type="InterPro" id="IPR057774">
    <property type="entry name" value="D8C_UMOD/GP2/OIT3-like"/>
</dbReference>
<sequence length="877" mass="99399">GKCLDLTQQCFPEGHQILHNPYRSISFDSLELQQTAIQDLVCDHSLPQGWYRFMINNRPAEMPTKCVQMNKCGTQAPVWLSLKSESLPLPGKRKQLMACATWQFFFGSTKDCCLFQIPISVRNCGEFFVYLLRPTQGCMGYCAEGRFNKLCTCAPGESELEGIFQGKLPPLPLQPVITPEAVRDRVHLKCAYHQPSSNHPLHYVVIWSRLSTSSMKEQIHCDTTLQTFSYVEMDGVNFRLGDTIDQLFYFQFAPESLQIAEDEKEHVLTILSTVPITCQGQDDICKITLQLKTEDSGKNNLLLAPPNIALSTCQVDLLHMPCAEGSCARASLTVTAVTDFAQDGDRISYITAEPDKRSELLWRTYAPKDVKVDLPTGNCYSFTDPHIVTFDGWRYDNYKIGTFLLCKSLARVFEVHVRQWECGSHQNAIACNCGVAAQEGNDIIMLDMCNGHFQETRPQLSIKSTGATPQRVKIMKSYGEKKITIIFPSGAFVRADVSEWGMSLTVRAPSIDFNSTSGLCGIFDGNSYNDFHNTSSSPLLSHQSNMPEEDFIEAWRIPPGKSLFDKIPPNSEGKKRKNYCRCQKERTLSLHSVNTINAFWSSSPQSFGCHYDNVDYTSAIPYLDVTSEYVSHPETESTLRSDEKLLAKSFDQRYLPKSVKKRDIPKDRLKLYTHTVSLRNQKNDNSVNSTDPGEVRERPKRQEKYYEYLPFNPFQNVSQKDLESFAYFFPEDYFEGIQPKVQLTWPTPSGLTSTKALEICQEALANSTIGSICKEILGRQLDEAINMCLSDLQLKDDLAWEGAMIAFLENECERKVLENRTKLFPAATHEEIIRALRCPNFCSGNGQCTQWGCRCFDDHGSYDCSIANRMQENYMHL</sequence>
<dbReference type="PANTHER" id="PTHR14949">
    <property type="entry name" value="EGF-LIKE-DOMAIN, MULTIPLE 7, 8"/>
    <property type="match status" value="1"/>
</dbReference>
<dbReference type="InterPro" id="IPR058727">
    <property type="entry name" value="Helical_Vwde"/>
</dbReference>
<reference evidence="5" key="2">
    <citation type="submission" date="2025-09" db="UniProtKB">
        <authorList>
            <consortium name="Ensembl"/>
        </authorList>
    </citation>
    <scope>IDENTIFICATION</scope>
</reference>
<dbReference type="GO" id="GO:0009986">
    <property type="term" value="C:cell surface"/>
    <property type="evidence" value="ECO:0007669"/>
    <property type="project" value="TreeGrafter"/>
</dbReference>
<dbReference type="GO" id="GO:0005576">
    <property type="term" value="C:extracellular region"/>
    <property type="evidence" value="ECO:0007669"/>
    <property type="project" value="TreeGrafter"/>
</dbReference>
<dbReference type="PROSITE" id="PS51233">
    <property type="entry name" value="VWFD"/>
    <property type="match status" value="1"/>
</dbReference>
<evidence type="ECO:0000259" key="4">
    <source>
        <dbReference type="PROSITE" id="PS51233"/>
    </source>
</evidence>
<evidence type="ECO:0000313" key="6">
    <source>
        <dbReference type="Proteomes" id="UP000694393"/>
    </source>
</evidence>
<feature type="region of interest" description="Disordered" evidence="3">
    <location>
        <begin position="680"/>
        <end position="699"/>
    </location>
</feature>
<dbReference type="Ensembl" id="ENSPCET00000001449.1">
    <property type="protein sequence ID" value="ENSPCEP00000001390.1"/>
    <property type="gene ID" value="ENSPCEG00000001159.1"/>
</dbReference>
<dbReference type="InterPro" id="IPR001846">
    <property type="entry name" value="VWF_type-D"/>
</dbReference>
<dbReference type="InterPro" id="IPR057885">
    <property type="entry name" value="Ig_VWDE"/>
</dbReference>
<accession>A0A8C8R829</accession>
<dbReference type="GO" id="GO:0005102">
    <property type="term" value="F:signaling receptor binding"/>
    <property type="evidence" value="ECO:0007669"/>
    <property type="project" value="TreeGrafter"/>
</dbReference>
<protein>
    <recommendedName>
        <fullName evidence="4">VWFD domain-containing protein</fullName>
    </recommendedName>
</protein>
<evidence type="ECO:0000256" key="1">
    <source>
        <dbReference type="ARBA" id="ARBA00022729"/>
    </source>
</evidence>
<dbReference type="Pfam" id="PF00094">
    <property type="entry name" value="VWD"/>
    <property type="match status" value="1"/>
</dbReference>
<reference evidence="5" key="1">
    <citation type="submission" date="2025-08" db="UniProtKB">
        <authorList>
            <consortium name="Ensembl"/>
        </authorList>
    </citation>
    <scope>IDENTIFICATION</scope>
</reference>
<keyword evidence="6" id="KW-1185">Reference proteome</keyword>
<dbReference type="InterPro" id="IPR050969">
    <property type="entry name" value="Dev_Signal_Modulators"/>
</dbReference>
<evidence type="ECO:0000313" key="5">
    <source>
        <dbReference type="Ensembl" id="ENSPCEP00000001390.1"/>
    </source>
</evidence>
<evidence type="ECO:0000256" key="3">
    <source>
        <dbReference type="SAM" id="MobiDB-lite"/>
    </source>
</evidence>
<organism evidence="5 6">
    <name type="scientific">Pelusios castaneus</name>
    <name type="common">West African mud turtle</name>
    <dbReference type="NCBI Taxonomy" id="367368"/>
    <lineage>
        <taxon>Eukaryota</taxon>
        <taxon>Metazoa</taxon>
        <taxon>Chordata</taxon>
        <taxon>Craniata</taxon>
        <taxon>Vertebrata</taxon>
        <taxon>Euteleostomi</taxon>
        <taxon>Archelosauria</taxon>
        <taxon>Testudinata</taxon>
        <taxon>Testudines</taxon>
        <taxon>Pleurodira</taxon>
        <taxon>Pelomedusidae</taxon>
        <taxon>Pelusios</taxon>
    </lineage>
</organism>
<proteinExistence type="predicted"/>
<dbReference type="Pfam" id="PF25776">
    <property type="entry name" value="Ig_VWDE"/>
    <property type="match status" value="1"/>
</dbReference>
<dbReference type="AlphaFoldDB" id="A0A8C8R829"/>
<keyword evidence="2" id="KW-1015">Disulfide bond</keyword>
<dbReference type="Pfam" id="PF23283">
    <property type="entry name" value="D8C_UMOD"/>
    <property type="match status" value="1"/>
</dbReference>
<feature type="domain" description="VWFD" evidence="4">
    <location>
        <begin position="377"/>
        <end position="563"/>
    </location>
</feature>
<feature type="compositionally biased region" description="Polar residues" evidence="3">
    <location>
        <begin position="680"/>
        <end position="691"/>
    </location>
</feature>